<reference evidence="2" key="2">
    <citation type="submission" date="2020-09" db="EMBL/GenBank/DDBJ databases">
        <authorList>
            <person name="Sun Q."/>
            <person name="Ohkuma M."/>
        </authorList>
    </citation>
    <scope>NUCLEOTIDE SEQUENCE</scope>
    <source>
        <strain evidence="2">JCM 5069</strain>
    </source>
</reference>
<dbReference type="GO" id="GO:0016491">
    <property type="term" value="F:oxidoreductase activity"/>
    <property type="evidence" value="ECO:0007669"/>
    <property type="project" value="InterPro"/>
</dbReference>
<keyword evidence="3" id="KW-1185">Reference proteome</keyword>
<dbReference type="AlphaFoldDB" id="A0A919L897"/>
<comment type="caution">
    <text evidence="2">The sequence shown here is derived from an EMBL/GenBank/DDBJ whole genome shotgun (WGS) entry which is preliminary data.</text>
</comment>
<evidence type="ECO:0000313" key="3">
    <source>
        <dbReference type="Proteomes" id="UP000603708"/>
    </source>
</evidence>
<reference evidence="2" key="1">
    <citation type="journal article" date="2014" name="Int. J. Syst. Evol. Microbiol.">
        <title>Complete genome sequence of Corynebacterium casei LMG S-19264T (=DSM 44701T), isolated from a smear-ripened cheese.</title>
        <authorList>
            <consortium name="US DOE Joint Genome Institute (JGI-PGF)"/>
            <person name="Walter F."/>
            <person name="Albersmeier A."/>
            <person name="Kalinowski J."/>
            <person name="Ruckert C."/>
        </authorList>
    </citation>
    <scope>NUCLEOTIDE SEQUENCE</scope>
    <source>
        <strain evidence="2">JCM 5069</strain>
    </source>
</reference>
<evidence type="ECO:0000259" key="1">
    <source>
        <dbReference type="Pfam" id="PF07110"/>
    </source>
</evidence>
<name>A0A919L897_9ACTN</name>
<protein>
    <recommendedName>
        <fullName evidence="1">EthD domain-containing protein</fullName>
    </recommendedName>
</protein>
<feature type="domain" description="EthD" evidence="1">
    <location>
        <begin position="11"/>
        <end position="98"/>
    </location>
</feature>
<dbReference type="InterPro" id="IPR009799">
    <property type="entry name" value="EthD_dom"/>
</dbReference>
<dbReference type="RefSeq" id="WP_189937740.1">
    <property type="nucleotide sequence ID" value="NZ_BNCD01000025.1"/>
</dbReference>
<dbReference type="EMBL" id="BNCD01000025">
    <property type="protein sequence ID" value="GHH87099.1"/>
    <property type="molecule type" value="Genomic_DNA"/>
</dbReference>
<proteinExistence type="predicted"/>
<dbReference type="Gene3D" id="3.30.70.100">
    <property type="match status" value="1"/>
</dbReference>
<evidence type="ECO:0000313" key="2">
    <source>
        <dbReference type="EMBL" id="GHH87099.1"/>
    </source>
</evidence>
<dbReference type="Proteomes" id="UP000603708">
    <property type="component" value="Unassembled WGS sequence"/>
</dbReference>
<sequence length="112" mass="13121">MMKLLSYLTKREGTTAEELMEYYEEHHVPLILSLAPSPTLYKRHYLTRGDAFNLREDEIDFDVVTEMGWPDREAFQAWMHAVSDERVAVDEARFLDRSRTRALLVEDRVTAG</sequence>
<organism evidence="2 3">
    <name type="scientific">Streptomyces sulfonofaciens</name>
    <dbReference type="NCBI Taxonomy" id="68272"/>
    <lineage>
        <taxon>Bacteria</taxon>
        <taxon>Bacillati</taxon>
        <taxon>Actinomycetota</taxon>
        <taxon>Actinomycetes</taxon>
        <taxon>Kitasatosporales</taxon>
        <taxon>Streptomycetaceae</taxon>
        <taxon>Streptomyces</taxon>
    </lineage>
</organism>
<dbReference type="InterPro" id="IPR011008">
    <property type="entry name" value="Dimeric_a/b-barrel"/>
</dbReference>
<accession>A0A919L897</accession>
<gene>
    <name evidence="2" type="ORF">GCM10018793_61550</name>
</gene>
<dbReference type="Pfam" id="PF07110">
    <property type="entry name" value="EthD"/>
    <property type="match status" value="1"/>
</dbReference>
<dbReference type="SUPFAM" id="SSF54909">
    <property type="entry name" value="Dimeric alpha+beta barrel"/>
    <property type="match status" value="1"/>
</dbReference>
<dbReference type="NCBIfam" id="TIGR02118">
    <property type="entry name" value="EthD family reductase"/>
    <property type="match status" value="1"/>
</dbReference>